<gene>
    <name evidence="2" type="ORF">K6K41_18120</name>
</gene>
<accession>A0A9E6R5Z1</accession>
<reference evidence="2" key="1">
    <citation type="submission" date="2021-08" db="EMBL/GenBank/DDBJ databases">
        <authorList>
            <person name="Zhang H."/>
            <person name="Xu M."/>
            <person name="Yu Z."/>
            <person name="Yang L."/>
            <person name="Cai Y."/>
        </authorList>
    </citation>
    <scope>NUCLEOTIDE SEQUENCE</scope>
    <source>
        <strain evidence="2">CHL1</strain>
    </source>
</reference>
<sequence>MCGTSAYQNFPDPSLTDWRRAYYGDNLARLEQVKAAYDPTNMFRHDQSL</sequence>
<dbReference type="InterPro" id="IPR016169">
    <property type="entry name" value="FAD-bd_PCMH_sub2"/>
</dbReference>
<protein>
    <submittedName>
        <fullName evidence="2">BBE domain-containing protein</fullName>
    </submittedName>
</protein>
<evidence type="ECO:0000259" key="1">
    <source>
        <dbReference type="Pfam" id="PF08031"/>
    </source>
</evidence>
<dbReference type="GO" id="GO:0050660">
    <property type="term" value="F:flavin adenine dinucleotide binding"/>
    <property type="evidence" value="ECO:0007669"/>
    <property type="project" value="InterPro"/>
</dbReference>
<dbReference type="GO" id="GO:0016491">
    <property type="term" value="F:oxidoreductase activity"/>
    <property type="evidence" value="ECO:0007669"/>
    <property type="project" value="InterPro"/>
</dbReference>
<feature type="domain" description="Berberine/berberine-like" evidence="1">
    <location>
        <begin position="6"/>
        <end position="48"/>
    </location>
</feature>
<dbReference type="EMBL" id="CP081869">
    <property type="protein sequence ID" value="QZN98840.1"/>
    <property type="molecule type" value="Genomic_DNA"/>
</dbReference>
<dbReference type="Pfam" id="PF08031">
    <property type="entry name" value="BBE"/>
    <property type="match status" value="1"/>
</dbReference>
<name>A0A9E6R5Z1_9HYPH</name>
<dbReference type="Proteomes" id="UP000825701">
    <property type="component" value="Chromosome"/>
</dbReference>
<evidence type="ECO:0000313" key="2">
    <source>
        <dbReference type="EMBL" id="QZN98840.1"/>
    </source>
</evidence>
<dbReference type="KEGG" id="cmet:K6K41_18120"/>
<organism evidence="2 3">
    <name type="scientific">Chenggangzhangella methanolivorans</name>
    <dbReference type="NCBI Taxonomy" id="1437009"/>
    <lineage>
        <taxon>Bacteria</taxon>
        <taxon>Pseudomonadati</taxon>
        <taxon>Pseudomonadota</taxon>
        <taxon>Alphaproteobacteria</taxon>
        <taxon>Hyphomicrobiales</taxon>
        <taxon>Methylopilaceae</taxon>
        <taxon>Chenggangzhangella</taxon>
    </lineage>
</organism>
<dbReference type="Gene3D" id="3.30.465.10">
    <property type="match status" value="1"/>
</dbReference>
<proteinExistence type="predicted"/>
<keyword evidence="3" id="KW-1185">Reference proteome</keyword>
<evidence type="ECO:0000313" key="3">
    <source>
        <dbReference type="Proteomes" id="UP000825701"/>
    </source>
</evidence>
<dbReference type="InterPro" id="IPR012951">
    <property type="entry name" value="BBE"/>
</dbReference>
<dbReference type="AlphaFoldDB" id="A0A9E6R5Z1"/>